<evidence type="ECO:0000259" key="6">
    <source>
        <dbReference type="Pfam" id="PF07980"/>
    </source>
</evidence>
<comment type="similarity">
    <text evidence="2">Belongs to the SusD family.</text>
</comment>
<evidence type="ECO:0000259" key="7">
    <source>
        <dbReference type="Pfam" id="PF14322"/>
    </source>
</evidence>
<dbReference type="RefSeq" id="WP_008504818.1">
    <property type="nucleotide sequence ID" value="NZ_CM001403.1"/>
</dbReference>
<dbReference type="InterPro" id="IPR033985">
    <property type="entry name" value="SusD-like_N"/>
</dbReference>
<keyword evidence="5" id="KW-0998">Cell outer membrane</keyword>
<evidence type="ECO:0000256" key="5">
    <source>
        <dbReference type="ARBA" id="ARBA00023237"/>
    </source>
</evidence>
<evidence type="ECO:0000256" key="4">
    <source>
        <dbReference type="ARBA" id="ARBA00023136"/>
    </source>
</evidence>
<dbReference type="HOGENOM" id="CLU_015553_2_0_10"/>
<accession>H1YCY9</accession>
<gene>
    <name evidence="8" type="ORF">Mucpa_0986</name>
</gene>
<dbReference type="AlphaFoldDB" id="H1YCY9"/>
<dbReference type="InterPro" id="IPR011990">
    <property type="entry name" value="TPR-like_helical_dom_sf"/>
</dbReference>
<organism evidence="8 9">
    <name type="scientific">Mucilaginibacter paludis DSM 18603</name>
    <dbReference type="NCBI Taxonomy" id="714943"/>
    <lineage>
        <taxon>Bacteria</taxon>
        <taxon>Pseudomonadati</taxon>
        <taxon>Bacteroidota</taxon>
        <taxon>Sphingobacteriia</taxon>
        <taxon>Sphingobacteriales</taxon>
        <taxon>Sphingobacteriaceae</taxon>
        <taxon>Mucilaginibacter</taxon>
    </lineage>
</organism>
<dbReference type="InterPro" id="IPR012944">
    <property type="entry name" value="SusD_RagB_dom"/>
</dbReference>
<dbReference type="PROSITE" id="PS51257">
    <property type="entry name" value="PROKAR_LIPOPROTEIN"/>
    <property type="match status" value="1"/>
</dbReference>
<dbReference type="Pfam" id="PF14322">
    <property type="entry name" value="SusD-like_3"/>
    <property type="match status" value="1"/>
</dbReference>
<dbReference type="Gene3D" id="1.25.40.390">
    <property type="match status" value="1"/>
</dbReference>
<dbReference type="SUPFAM" id="SSF48452">
    <property type="entry name" value="TPR-like"/>
    <property type="match status" value="1"/>
</dbReference>
<proteinExistence type="inferred from homology"/>
<keyword evidence="3" id="KW-0732">Signal</keyword>
<name>H1YCY9_9SPHI</name>
<dbReference type="Proteomes" id="UP000002774">
    <property type="component" value="Chromosome"/>
</dbReference>
<dbReference type="Pfam" id="PF07980">
    <property type="entry name" value="SusD_RagB"/>
    <property type="match status" value="1"/>
</dbReference>
<keyword evidence="9" id="KW-1185">Reference proteome</keyword>
<evidence type="ECO:0000256" key="2">
    <source>
        <dbReference type="ARBA" id="ARBA00006275"/>
    </source>
</evidence>
<feature type="domain" description="SusD-like N-terminal" evidence="7">
    <location>
        <begin position="21"/>
        <end position="222"/>
    </location>
</feature>
<dbReference type="eggNOG" id="COG0388">
    <property type="taxonomic scope" value="Bacteria"/>
</dbReference>
<evidence type="ECO:0000313" key="9">
    <source>
        <dbReference type="Proteomes" id="UP000002774"/>
    </source>
</evidence>
<feature type="domain" description="RagB/SusD" evidence="6">
    <location>
        <begin position="341"/>
        <end position="464"/>
    </location>
</feature>
<evidence type="ECO:0000256" key="1">
    <source>
        <dbReference type="ARBA" id="ARBA00004442"/>
    </source>
</evidence>
<comment type="subcellular location">
    <subcellularLocation>
        <location evidence="1">Cell outer membrane</location>
    </subcellularLocation>
</comment>
<protein>
    <recommendedName>
        <fullName evidence="10">RagB/SusD domain-containing protein</fullName>
    </recommendedName>
</protein>
<dbReference type="STRING" id="714943.Mucpa_0986"/>
<reference evidence="8" key="1">
    <citation type="submission" date="2011-09" db="EMBL/GenBank/DDBJ databases">
        <title>The permanent draft genome of Mucilaginibacter paludis DSM 18603.</title>
        <authorList>
            <consortium name="US DOE Joint Genome Institute (JGI-PGF)"/>
            <person name="Lucas S."/>
            <person name="Han J."/>
            <person name="Lapidus A."/>
            <person name="Bruce D."/>
            <person name="Goodwin L."/>
            <person name="Pitluck S."/>
            <person name="Peters L."/>
            <person name="Kyrpides N."/>
            <person name="Mavromatis K."/>
            <person name="Ivanova N."/>
            <person name="Mikhailova N."/>
            <person name="Held B."/>
            <person name="Detter J.C."/>
            <person name="Tapia R."/>
            <person name="Han C."/>
            <person name="Land M."/>
            <person name="Hauser L."/>
            <person name="Markowitz V."/>
            <person name="Cheng J.-F."/>
            <person name="Hugenholtz P."/>
            <person name="Woyke T."/>
            <person name="Wu D."/>
            <person name="Tindall B."/>
            <person name="Brambilla E."/>
            <person name="Klenk H.-P."/>
            <person name="Eisen J.A."/>
        </authorList>
    </citation>
    <scope>NUCLEOTIDE SEQUENCE [LARGE SCALE GENOMIC DNA]</scope>
    <source>
        <strain evidence="8">DSM 18603</strain>
    </source>
</reference>
<sequence length="490" mass="54544">MKKIKYILLITLGVSVSSCSKYLEHSPDDRAKLNTVDKVAELLVTAYPQANYITFTESMTDNAGDKGTASTDVLNSDPWHFIDVRGRDLDTPDYYWNACYKAIAAANQALAAIDVATNQADYAAQKGEALLARAYAHFMLVTLYCKPYNVATAGTDPGIPYVTVPETVVFAKYSRKTVAYVYQQIESDITVGLPLIQDKVYTVPKYHFTSGAAHAFAARFYLFKKDYQKVVDHANQVFGGGNILPNLKPVNSTAYRSLQYYDLQAQYTQATNKSNILLVEAQSLWGRSYASYNYGLTNDIMSKIYSGTNVTSGTWGWIVYGGTPEVLNVPKFREHFVLTSQNSSTGDPYNIIPLFTAEEVLFNRAEANTYLGNTAAVIQDLNDYASVRAVLSSGNPTYNATTLAITTDKVLRFYPSMSLKDGLISTILDFKRVEFCFEGLRWFDILRYNLPVVHTAFDGKTTYTLGPNDPHRQLQLPAEATLAGLERNPR</sequence>
<keyword evidence="4" id="KW-0472">Membrane</keyword>
<dbReference type="OrthoDB" id="1147023at2"/>
<dbReference type="GO" id="GO:0009279">
    <property type="term" value="C:cell outer membrane"/>
    <property type="evidence" value="ECO:0007669"/>
    <property type="project" value="UniProtKB-SubCell"/>
</dbReference>
<evidence type="ECO:0000313" key="8">
    <source>
        <dbReference type="EMBL" id="EHQ25160.1"/>
    </source>
</evidence>
<dbReference type="EMBL" id="CM001403">
    <property type="protein sequence ID" value="EHQ25160.1"/>
    <property type="molecule type" value="Genomic_DNA"/>
</dbReference>
<evidence type="ECO:0000256" key="3">
    <source>
        <dbReference type="ARBA" id="ARBA00022729"/>
    </source>
</evidence>
<evidence type="ECO:0008006" key="10">
    <source>
        <dbReference type="Google" id="ProtNLM"/>
    </source>
</evidence>